<dbReference type="Proteomes" id="UP000606499">
    <property type="component" value="Unassembled WGS sequence"/>
</dbReference>
<gene>
    <name evidence="1" type="ORF">H8S45_00425</name>
</gene>
<dbReference type="RefSeq" id="WP_147573644.1">
    <property type="nucleotide sequence ID" value="NZ_JACOPL010000001.1"/>
</dbReference>
<sequence>MAGRTQVKPPQRKRMIDGTTYIVTSHFKQTGSTAADHIRRLIDTETKSDKIKRIH</sequence>
<reference evidence="1" key="1">
    <citation type="submission" date="2020-08" db="EMBL/GenBank/DDBJ databases">
        <title>Genome public.</title>
        <authorList>
            <person name="Liu C."/>
            <person name="Sun Q."/>
        </authorList>
    </citation>
    <scope>NUCLEOTIDE SEQUENCE</scope>
    <source>
        <strain evidence="1">NSJ-28</strain>
    </source>
</reference>
<comment type="caution">
    <text evidence="1">The sequence shown here is derived from an EMBL/GenBank/DDBJ whole genome shotgun (WGS) entry which is preliminary data.</text>
</comment>
<evidence type="ECO:0000313" key="1">
    <source>
        <dbReference type="EMBL" id="MBC5723942.1"/>
    </source>
</evidence>
<accession>A0A923RUH6</accession>
<dbReference type="AlphaFoldDB" id="A0A923RUH6"/>
<evidence type="ECO:0000313" key="2">
    <source>
        <dbReference type="Proteomes" id="UP000606499"/>
    </source>
</evidence>
<organism evidence="1 2">
    <name type="scientific">Agathobaculum faecis</name>
    <dbReference type="NCBI Taxonomy" id="2763013"/>
    <lineage>
        <taxon>Bacteria</taxon>
        <taxon>Bacillati</taxon>
        <taxon>Bacillota</taxon>
        <taxon>Clostridia</taxon>
        <taxon>Eubacteriales</taxon>
        <taxon>Butyricicoccaceae</taxon>
        <taxon>Agathobaculum</taxon>
    </lineage>
</organism>
<proteinExistence type="predicted"/>
<evidence type="ECO:0008006" key="3">
    <source>
        <dbReference type="Google" id="ProtNLM"/>
    </source>
</evidence>
<keyword evidence="2" id="KW-1185">Reference proteome</keyword>
<name>A0A923RUH6_9FIRM</name>
<dbReference type="EMBL" id="JACOPL010000001">
    <property type="protein sequence ID" value="MBC5723942.1"/>
    <property type="molecule type" value="Genomic_DNA"/>
</dbReference>
<protein>
    <recommendedName>
        <fullName evidence="3">Transposon-encoded protein TnpW</fullName>
    </recommendedName>
</protein>